<keyword evidence="8 11" id="KW-0539">Nucleus</keyword>
<evidence type="ECO:0000256" key="5">
    <source>
        <dbReference type="ARBA" id="ARBA00022679"/>
    </source>
</evidence>
<comment type="miscellaneous">
    <text evidence="11">In contrast to other lysine histone methyltransferases, it does not contain a SET domain, suggesting the existence of another mechanism for methylation of lysine residues of histones.</text>
</comment>
<evidence type="ECO:0000256" key="9">
    <source>
        <dbReference type="ARBA" id="ARBA00029821"/>
    </source>
</evidence>
<evidence type="ECO:0000256" key="8">
    <source>
        <dbReference type="ARBA" id="ARBA00023242"/>
    </source>
</evidence>
<evidence type="ECO:0000256" key="11">
    <source>
        <dbReference type="RuleBase" id="RU271113"/>
    </source>
</evidence>
<dbReference type="Gene3D" id="1.10.260.170">
    <property type="match status" value="1"/>
</dbReference>
<dbReference type="InterPro" id="IPR025789">
    <property type="entry name" value="DOT1_dom"/>
</dbReference>
<dbReference type="Pfam" id="PF08123">
    <property type="entry name" value="DOT1"/>
    <property type="match status" value="1"/>
</dbReference>
<accession>A0A1L0B3G0</accession>
<keyword evidence="15" id="KW-1185">Reference proteome</keyword>
<dbReference type="PANTHER" id="PTHR21451">
    <property type="entry name" value="HISTONE H3 METHYLTRANSFERASE"/>
    <property type="match status" value="1"/>
</dbReference>
<dbReference type="EC" id="2.1.1.360" evidence="2 11"/>
<dbReference type="AlphaFoldDB" id="A0A1L0B3G0"/>
<comment type="subcellular location">
    <subcellularLocation>
        <location evidence="1 11">Nucleus</location>
    </subcellularLocation>
</comment>
<evidence type="ECO:0000313" key="14">
    <source>
        <dbReference type="EMBL" id="SGZ40324.1"/>
    </source>
</evidence>
<keyword evidence="5 11" id="KW-0808">Transferase</keyword>
<dbReference type="Proteomes" id="UP000183365">
    <property type="component" value="Unassembled WGS sequence"/>
</dbReference>
<keyword evidence="6 11" id="KW-0949">S-adenosyl-L-methionine</keyword>
<evidence type="ECO:0000256" key="1">
    <source>
        <dbReference type="ARBA" id="ARBA00004123"/>
    </source>
</evidence>
<feature type="region of interest" description="Disordered" evidence="12">
    <location>
        <begin position="316"/>
        <end position="339"/>
    </location>
</feature>
<feature type="compositionally biased region" description="Polar residues" evidence="12">
    <location>
        <begin position="7"/>
        <end position="20"/>
    </location>
</feature>
<dbReference type="GO" id="GO:0000077">
    <property type="term" value="P:DNA damage checkpoint signaling"/>
    <property type="evidence" value="ECO:0007669"/>
    <property type="project" value="TreeGrafter"/>
</dbReference>
<evidence type="ECO:0000256" key="7">
    <source>
        <dbReference type="ARBA" id="ARBA00022853"/>
    </source>
</evidence>
<protein>
    <recommendedName>
        <fullName evidence="3 11">Histone-lysine N-methyltransferase, H3 lysine-79 specific</fullName>
        <ecNumber evidence="2 11">2.1.1.360</ecNumber>
    </recommendedName>
    <alternativeName>
        <fullName evidence="9 11">Histone H3-K79 methyltransferase</fullName>
    </alternativeName>
</protein>
<feature type="domain" description="DOT1" evidence="13">
    <location>
        <begin position="437"/>
        <end position="776"/>
    </location>
</feature>
<evidence type="ECO:0000259" key="13">
    <source>
        <dbReference type="PROSITE" id="PS51569"/>
    </source>
</evidence>
<evidence type="ECO:0000256" key="6">
    <source>
        <dbReference type="ARBA" id="ARBA00022691"/>
    </source>
</evidence>
<dbReference type="PROSITE" id="PS51569">
    <property type="entry name" value="DOT1"/>
    <property type="match status" value="1"/>
</dbReference>
<dbReference type="GO" id="GO:0005634">
    <property type="term" value="C:nucleus"/>
    <property type="evidence" value="ECO:0007669"/>
    <property type="project" value="UniProtKB-SubCell"/>
</dbReference>
<keyword evidence="4 11" id="KW-0489">Methyltransferase</keyword>
<evidence type="ECO:0000256" key="3">
    <source>
        <dbReference type="ARBA" id="ARBA00020987"/>
    </source>
</evidence>
<dbReference type="OrthoDB" id="3972596at2759"/>
<comment type="catalytic activity">
    <reaction evidence="10 11">
        <text>L-lysyl(79)-[histone H3] + 3 S-adenosyl-L-methionine = N(6),N(6),N(6)-trimethyl-L-lysyl(79)-[histone H3] + 3 S-adenosyl-L-homocysteine + 3 H(+)</text>
        <dbReference type="Rhea" id="RHEA:60328"/>
        <dbReference type="Rhea" id="RHEA-COMP:15549"/>
        <dbReference type="Rhea" id="RHEA-COMP:15552"/>
        <dbReference type="ChEBI" id="CHEBI:15378"/>
        <dbReference type="ChEBI" id="CHEBI:29969"/>
        <dbReference type="ChEBI" id="CHEBI:57856"/>
        <dbReference type="ChEBI" id="CHEBI:59789"/>
        <dbReference type="ChEBI" id="CHEBI:61961"/>
        <dbReference type="EC" id="2.1.1.360"/>
    </reaction>
</comment>
<dbReference type="SUPFAM" id="SSF53335">
    <property type="entry name" value="S-adenosyl-L-methionine-dependent methyltransferases"/>
    <property type="match status" value="1"/>
</dbReference>
<comment type="activity regulation">
    <text evidence="11">Ubiquitination of histone H2B to form H2BK123ub1 is required for efficient DOT1 methyltransferase activity on histone H3.</text>
</comment>
<feature type="compositionally biased region" description="Basic and acidic residues" evidence="12">
    <location>
        <begin position="316"/>
        <end position="330"/>
    </location>
</feature>
<reference evidence="15" key="1">
    <citation type="submission" date="2016-11" db="EMBL/GenBank/DDBJ databases">
        <authorList>
            <person name="Guldener U."/>
        </authorList>
    </citation>
    <scope>NUCLEOTIDE SEQUENCE [LARGE SCALE GENOMIC DNA]</scope>
</reference>
<dbReference type="InterPro" id="IPR029063">
    <property type="entry name" value="SAM-dependent_MTases_sf"/>
</dbReference>
<dbReference type="InterPro" id="IPR030445">
    <property type="entry name" value="H3-K79_meTrfase"/>
</dbReference>
<sequence>MMEDILENTSNTPVLTNNNDRTQRSSDHYLNSDQTIDEHTISDFSEPQKNQLKPSNVKWQDRTQLSKHVDALVGNPIEKALLKEIFFPISEEDLKEGRKRRSPVKREFFEEKKTVSINFDQQKNSIDNITGILDDLDKITNGRVITTKEAEIKKTANSLENVKKKDLIGLIHNYERHFKYKTKLKDVENLSIKDQVGSEYLSNLELKILQRKAELKNLLLTTAKYKNLQSKVSINKLFKDFIDMHGDSDTKLLAKDLLVMKSELDNMNIHLKKVYDCESKFFNSMLKGTDLKVAKASLANDISKVFCPTARDTLKKASSKREAPSHDKITSKPVKKQKRLKNDVVKKTNQELLLEKEKKAREEYEQDVMENFMDSTVMNISSENPLFYNMLSDVPIEDVELINFYDVLGKTTPSANSRYTSATVDIVVSALFPNKTERYIIHSNSNVGTKDNFRIDSLMVVYDLMQLNNIIYINRKSEPLNELLYSFYKELCIRSQRAKYDPSRISLFVDMINQYNNILQSIKMSKKNMLRHANDLYINKKLPKYFCNFICNYVYGRIVIPEAKKLSKYVGFSDKTYGELLPDFLSMVFDKCQLGYSSNFVDLGSGIGNTNYFASLIGNVSSTFGCEIMENPSDLCVKYGEYFRKIMRLFGINIHSQFNFSLKKSFIDNEDVVKNLKQCDVLLLNNFIFSGDINIAATNLINNLPVGSKVIHLKPLMTMNKAAVNKVTKARIDYNMNKKQEIYNIIEENPTKSGQHDSKTGVIFDEKKTHYLKDEELDELDRAIRDSLRIKNEDGSLNETLNQESDNLVEVTRLLLDDKMLVSLKYAMPSGDMVSWTSDNACYNFYISKVVDLTELK</sequence>
<comment type="similarity">
    <text evidence="11">Belongs to the class I-like SAM-binding methyltransferase superfamily. DOT1 family.</text>
</comment>
<evidence type="ECO:0000313" key="15">
    <source>
        <dbReference type="Proteomes" id="UP000183365"/>
    </source>
</evidence>
<evidence type="ECO:0000256" key="10">
    <source>
        <dbReference type="ARBA" id="ARBA00047770"/>
    </source>
</evidence>
<dbReference type="GO" id="GO:0006281">
    <property type="term" value="P:DNA repair"/>
    <property type="evidence" value="ECO:0007669"/>
    <property type="project" value="TreeGrafter"/>
</dbReference>
<organism evidence="14 15">
    <name type="scientific">Hanseniaspora guilliermondii</name>
    <dbReference type="NCBI Taxonomy" id="56406"/>
    <lineage>
        <taxon>Eukaryota</taxon>
        <taxon>Fungi</taxon>
        <taxon>Dikarya</taxon>
        <taxon>Ascomycota</taxon>
        <taxon>Saccharomycotina</taxon>
        <taxon>Saccharomycetes</taxon>
        <taxon>Saccharomycodales</taxon>
        <taxon>Saccharomycodaceae</taxon>
        <taxon>Hanseniaspora</taxon>
    </lineage>
</organism>
<comment type="function">
    <text evidence="11">Histone methyltransferase that specifically trimethylates histone H3 to form H3K79me3. This methylation is required for telomere silencing and for the pachytene checkpoint during the meiotic cell cycle by allowing the recruitment of RAD9 to double strand breaks. Nucleosomes are preferred as substrate compared to free histone.</text>
</comment>
<dbReference type="GO" id="GO:0140956">
    <property type="term" value="F:histone H3K79 trimethyltransferase activity"/>
    <property type="evidence" value="ECO:0007669"/>
    <property type="project" value="UniProtKB-EC"/>
</dbReference>
<dbReference type="VEuPathDB" id="FungiDB:HGUI_02524"/>
<gene>
    <name evidence="14" type="ORF">HGUI_02524</name>
</gene>
<dbReference type="Gene3D" id="3.40.50.150">
    <property type="entry name" value="Vaccinia Virus protein VP39"/>
    <property type="match status" value="1"/>
</dbReference>
<feature type="region of interest" description="Disordered" evidence="12">
    <location>
        <begin position="1"/>
        <end position="30"/>
    </location>
</feature>
<evidence type="ECO:0000256" key="4">
    <source>
        <dbReference type="ARBA" id="ARBA00022603"/>
    </source>
</evidence>
<name>A0A1L0B3G0_9ASCO</name>
<dbReference type="EMBL" id="FQNF01000046">
    <property type="protein sequence ID" value="SGZ40324.1"/>
    <property type="molecule type" value="Genomic_DNA"/>
</dbReference>
<dbReference type="GO" id="GO:0032259">
    <property type="term" value="P:methylation"/>
    <property type="evidence" value="ECO:0007669"/>
    <property type="project" value="UniProtKB-KW"/>
</dbReference>
<evidence type="ECO:0000256" key="12">
    <source>
        <dbReference type="SAM" id="MobiDB-lite"/>
    </source>
</evidence>
<dbReference type="PANTHER" id="PTHR21451:SF0">
    <property type="entry name" value="HISTONE-LYSINE N-METHYLTRANSFERASE, H3 LYSINE-79 SPECIFIC"/>
    <property type="match status" value="1"/>
</dbReference>
<keyword evidence="7 11" id="KW-0156">Chromatin regulator</keyword>
<proteinExistence type="inferred from homology"/>
<evidence type="ECO:0000256" key="2">
    <source>
        <dbReference type="ARBA" id="ARBA00012190"/>
    </source>
</evidence>